<accession>A0A0F6YGZ9</accession>
<dbReference type="KEGG" id="samy:DB32_002415"/>
<keyword evidence="3" id="KW-1185">Reference proteome</keyword>
<sequence length="1134" mass="121603">MRASREHLDGLARLHRIADAEERRAVFRQSIATLAAAASDLRPVPLEGLDPIALRDGTRMALASGLFEDLGWLKPAAAAGALYELGAALPAGDEKRELGRRVLRALHEGNAATFTLLATLLATGSRRGLSGSAIRARVALALDMPIGSGIRADPLALALIARRDLAEDWLITPSTGSLPSRRLAARLLERAAREAARRAKAGDAGALAIFDRPSVQSATQRLLSDREPLVWRHVATARGLLAQAIPRFGVEIDDSLHASLTPTEWRRAAASLASTMAIDAERARRRCADLLQSDLARRDPGLASAMILGLARAAEAEPDAAEELLNQLVRAGGLDAIEALIEIRAERVGGELGEWAARLALARLREDAIARDEGDDGRAALLRAIDFELRSRDERDGSLPTLRDQLDDAKAAFVEADARTAYGKAFGVLRNVEGILRLLEESRDEDRDARIESFLRLRELDSALLESSSLADLLQLGDKGAGAAHRVLDNVFERLTTYLGSRESEPVRGEVEHITLRLRRMRTLLHVVDADGGHLDERTAELRDRRLRTGRLLVKRAREDEPSPLRRIVGASLARACDAILREELGELSDVLIAAASHLHSEHDLGIVAEATMVPEAADAFRAYASLIERTERSARVTEARALTSLDGLKALIRHLPGAGSPRVEALRVALLAYAEAIESISDAGSLAELAGLLEGTSSAIAALGEASSALARLVVGARRRLGESMSGDVPNVGAALRAVDVAVLQAARAGQDASAVGDAEEPFDLGSLADAIAAGIDTLRVDLPLHLAEVAANVLARIVTLPAYAQRRSRPPRATSRAREAALPPWLPPSRTIGGFYVLRALGSGAVGSVFVARRAEERSNETAPRFALKVPEYAGSAARTLSEGEFLQLFREEAGALLAVPPHPNLAKLVTFDAGARPKPILVMELVEGPTLERIIETGALDMERALRVMWGIASGLGAMHEVGVGHLDLKPSNVILRDPDGPGPELETSVLVDFGLAGRKLRPGCATASYGAPEVWGLMPKGHSPRPMPADVYALGCVMYEILTGQTLFTGPTDLSIVTAHLQHDGDLRALDALVELEHDLLPLVDAIRHALRQDPRQRATIDDICRAIETCAPMLSRMRWPLPAPAILAA</sequence>
<evidence type="ECO:0000313" key="3">
    <source>
        <dbReference type="Proteomes" id="UP000034883"/>
    </source>
</evidence>
<dbReference type="InterPro" id="IPR008271">
    <property type="entry name" value="Ser/Thr_kinase_AS"/>
</dbReference>
<dbReference type="Proteomes" id="UP000034883">
    <property type="component" value="Chromosome"/>
</dbReference>
<dbReference type="SUPFAM" id="SSF56112">
    <property type="entry name" value="Protein kinase-like (PK-like)"/>
    <property type="match status" value="1"/>
</dbReference>
<dbReference type="EMBL" id="CP011125">
    <property type="protein sequence ID" value="AKF05266.1"/>
    <property type="molecule type" value="Genomic_DNA"/>
</dbReference>
<dbReference type="OrthoDB" id="5486871at2"/>
<dbReference type="STRING" id="927083.DB32_002415"/>
<protein>
    <submittedName>
        <fullName evidence="2">Serine/threonine protein kinase</fullName>
    </submittedName>
</protein>
<dbReference type="Gene3D" id="1.10.510.10">
    <property type="entry name" value="Transferase(Phosphotransferase) domain 1"/>
    <property type="match status" value="1"/>
</dbReference>
<dbReference type="GO" id="GO:0005524">
    <property type="term" value="F:ATP binding"/>
    <property type="evidence" value="ECO:0007669"/>
    <property type="project" value="InterPro"/>
</dbReference>
<dbReference type="PANTHER" id="PTHR24359">
    <property type="entry name" value="SERINE/THREONINE-PROTEIN KINASE SBK1"/>
    <property type="match status" value="1"/>
</dbReference>
<dbReference type="RefSeq" id="WP_053232524.1">
    <property type="nucleotide sequence ID" value="NZ_CP011125.1"/>
</dbReference>
<dbReference type="PROSITE" id="PS50011">
    <property type="entry name" value="PROTEIN_KINASE_DOM"/>
    <property type="match status" value="1"/>
</dbReference>
<name>A0A0F6YGZ9_9BACT</name>
<dbReference type="AlphaFoldDB" id="A0A0F6YGZ9"/>
<dbReference type="GO" id="GO:0004674">
    <property type="term" value="F:protein serine/threonine kinase activity"/>
    <property type="evidence" value="ECO:0007669"/>
    <property type="project" value="UniProtKB-KW"/>
</dbReference>
<evidence type="ECO:0000313" key="2">
    <source>
        <dbReference type="EMBL" id="AKF05266.1"/>
    </source>
</evidence>
<gene>
    <name evidence="2" type="ORF">DB32_002415</name>
</gene>
<proteinExistence type="predicted"/>
<keyword evidence="2" id="KW-0723">Serine/threonine-protein kinase</keyword>
<dbReference type="InterPro" id="IPR011009">
    <property type="entry name" value="Kinase-like_dom_sf"/>
</dbReference>
<keyword evidence="2" id="KW-0808">Transferase</keyword>
<dbReference type="SMART" id="SM00220">
    <property type="entry name" value="S_TKc"/>
    <property type="match status" value="1"/>
</dbReference>
<keyword evidence="2" id="KW-0418">Kinase</keyword>
<dbReference type="InterPro" id="IPR000719">
    <property type="entry name" value="Prot_kinase_dom"/>
</dbReference>
<dbReference type="PROSITE" id="PS00108">
    <property type="entry name" value="PROTEIN_KINASE_ST"/>
    <property type="match status" value="1"/>
</dbReference>
<feature type="domain" description="Protein kinase" evidence="1">
    <location>
        <begin position="837"/>
        <end position="1119"/>
    </location>
</feature>
<dbReference type="PANTHER" id="PTHR24359:SF1">
    <property type="entry name" value="INHIBITOR OF NUCLEAR FACTOR KAPPA-B KINASE EPSILON SUBUNIT HOMOLOG 1-RELATED"/>
    <property type="match status" value="1"/>
</dbReference>
<dbReference type="Pfam" id="PF00069">
    <property type="entry name" value="Pkinase"/>
    <property type="match status" value="1"/>
</dbReference>
<evidence type="ECO:0000259" key="1">
    <source>
        <dbReference type="PROSITE" id="PS50011"/>
    </source>
</evidence>
<reference evidence="2 3" key="1">
    <citation type="submission" date="2015-03" db="EMBL/GenBank/DDBJ databases">
        <title>Genome assembly of Sandaracinus amylolyticus DSM 53668.</title>
        <authorList>
            <person name="Sharma G."/>
            <person name="Subramanian S."/>
        </authorList>
    </citation>
    <scope>NUCLEOTIDE SEQUENCE [LARGE SCALE GENOMIC DNA]</scope>
    <source>
        <strain evidence="2 3">DSM 53668</strain>
    </source>
</reference>
<organism evidence="2 3">
    <name type="scientific">Sandaracinus amylolyticus</name>
    <dbReference type="NCBI Taxonomy" id="927083"/>
    <lineage>
        <taxon>Bacteria</taxon>
        <taxon>Pseudomonadati</taxon>
        <taxon>Myxococcota</taxon>
        <taxon>Polyangia</taxon>
        <taxon>Polyangiales</taxon>
        <taxon>Sandaracinaceae</taxon>
        <taxon>Sandaracinus</taxon>
    </lineage>
</organism>